<keyword evidence="2" id="KW-1185">Reference proteome</keyword>
<organism evidence="1 2">
    <name type="scientific">Trichonephila inaurata madagascariensis</name>
    <dbReference type="NCBI Taxonomy" id="2747483"/>
    <lineage>
        <taxon>Eukaryota</taxon>
        <taxon>Metazoa</taxon>
        <taxon>Ecdysozoa</taxon>
        <taxon>Arthropoda</taxon>
        <taxon>Chelicerata</taxon>
        <taxon>Arachnida</taxon>
        <taxon>Araneae</taxon>
        <taxon>Araneomorphae</taxon>
        <taxon>Entelegynae</taxon>
        <taxon>Araneoidea</taxon>
        <taxon>Nephilidae</taxon>
        <taxon>Trichonephila</taxon>
        <taxon>Trichonephila inaurata</taxon>
    </lineage>
</organism>
<dbReference type="AlphaFoldDB" id="A0A8X6WXJ7"/>
<accession>A0A8X6WXJ7</accession>
<evidence type="ECO:0000313" key="2">
    <source>
        <dbReference type="Proteomes" id="UP000886998"/>
    </source>
</evidence>
<dbReference type="EMBL" id="BMAV01003144">
    <property type="protein sequence ID" value="GFY42565.1"/>
    <property type="molecule type" value="Genomic_DNA"/>
</dbReference>
<protein>
    <submittedName>
        <fullName evidence="1">Uncharacterized protein</fullName>
    </submittedName>
</protein>
<gene>
    <name evidence="1" type="ORF">TNIN_336361</name>
</gene>
<comment type="caution">
    <text evidence="1">The sequence shown here is derived from an EMBL/GenBank/DDBJ whole genome shotgun (WGS) entry which is preliminary data.</text>
</comment>
<sequence length="119" mass="13984">MRLGKQTINWKNNTALLYQFQQYDLIGEQPNPNGIVTFSCLCLGRNKCRCLFCVEIMTFTFVGHYSIAPYRKHFILVDLADQQEAVNGRRHLRVMMSSLVRVKRELHIHRKTSTIDKLR</sequence>
<proteinExistence type="predicted"/>
<evidence type="ECO:0000313" key="1">
    <source>
        <dbReference type="EMBL" id="GFY42565.1"/>
    </source>
</evidence>
<reference evidence="1" key="1">
    <citation type="submission" date="2020-08" db="EMBL/GenBank/DDBJ databases">
        <title>Multicomponent nature underlies the extraordinary mechanical properties of spider dragline silk.</title>
        <authorList>
            <person name="Kono N."/>
            <person name="Nakamura H."/>
            <person name="Mori M."/>
            <person name="Yoshida Y."/>
            <person name="Ohtoshi R."/>
            <person name="Malay A.D."/>
            <person name="Moran D.A.P."/>
            <person name="Tomita M."/>
            <person name="Numata K."/>
            <person name="Arakawa K."/>
        </authorList>
    </citation>
    <scope>NUCLEOTIDE SEQUENCE</scope>
</reference>
<dbReference type="Proteomes" id="UP000886998">
    <property type="component" value="Unassembled WGS sequence"/>
</dbReference>
<name>A0A8X6WXJ7_9ARAC</name>